<feature type="compositionally biased region" description="Low complexity" evidence="11">
    <location>
        <begin position="932"/>
        <end position="941"/>
    </location>
</feature>
<dbReference type="Gene3D" id="3.60.15.10">
    <property type="entry name" value="Ribonuclease Z/Hydroxyacylglutathione hydrolase-like"/>
    <property type="match status" value="2"/>
</dbReference>
<evidence type="ECO:0000259" key="12">
    <source>
        <dbReference type="Pfam" id="PF12706"/>
    </source>
</evidence>
<dbReference type="PANTHER" id="PTHR12553:SF49">
    <property type="entry name" value="ZINC PHOSPHODIESTERASE ELAC PROTEIN 2"/>
    <property type="match status" value="1"/>
</dbReference>
<evidence type="ECO:0000313" key="15">
    <source>
        <dbReference type="Proteomes" id="UP001174936"/>
    </source>
</evidence>
<dbReference type="CDD" id="cd07718">
    <property type="entry name" value="RNaseZ_ELAC1_ELAC2-C-term-like_MBL-fold"/>
    <property type="match status" value="1"/>
</dbReference>
<dbReference type="GO" id="GO:0042781">
    <property type="term" value="F:3'-tRNA processing endoribonuclease activity"/>
    <property type="evidence" value="ECO:0007669"/>
    <property type="project" value="UniProtKB-EC"/>
</dbReference>
<keyword evidence="6" id="KW-0540">Nuclease</keyword>
<evidence type="ECO:0000256" key="5">
    <source>
        <dbReference type="ARBA" id="ARBA00022694"/>
    </source>
</evidence>
<reference evidence="14" key="1">
    <citation type="submission" date="2023-06" db="EMBL/GenBank/DDBJ databases">
        <title>Genome-scale phylogeny and comparative genomics of the fungal order Sordariales.</title>
        <authorList>
            <consortium name="Lawrence Berkeley National Laboratory"/>
            <person name="Hensen N."/>
            <person name="Bonometti L."/>
            <person name="Westerberg I."/>
            <person name="Brannstrom I.O."/>
            <person name="Guillou S."/>
            <person name="Cros-Aarteil S."/>
            <person name="Calhoun S."/>
            <person name="Haridas S."/>
            <person name="Kuo A."/>
            <person name="Mondo S."/>
            <person name="Pangilinan J."/>
            <person name="Riley R."/>
            <person name="Labutti K."/>
            <person name="Andreopoulos B."/>
            <person name="Lipzen A."/>
            <person name="Chen C."/>
            <person name="Yanf M."/>
            <person name="Daum C."/>
            <person name="Ng V."/>
            <person name="Clum A."/>
            <person name="Steindorff A."/>
            <person name="Ohm R."/>
            <person name="Martin F."/>
            <person name="Silar P."/>
            <person name="Natvig D."/>
            <person name="Lalanne C."/>
            <person name="Gautier V."/>
            <person name="Ament-Velasquez S.L."/>
            <person name="Kruys A."/>
            <person name="Hutchinson M.I."/>
            <person name="Powell A.J."/>
            <person name="Barry K."/>
            <person name="Miller A.N."/>
            <person name="Grigoriev I.V."/>
            <person name="Debuchy R."/>
            <person name="Gladieux P."/>
            <person name="Thoren M.H."/>
            <person name="Johannesson H."/>
        </authorList>
    </citation>
    <scope>NUCLEOTIDE SEQUENCE</scope>
    <source>
        <strain evidence="14">SMH2532-1</strain>
    </source>
</reference>
<keyword evidence="7" id="KW-0479">Metal-binding</keyword>
<dbReference type="InterPro" id="IPR001279">
    <property type="entry name" value="Metallo-B-lactamas"/>
</dbReference>
<feature type="compositionally biased region" description="Basic and acidic residues" evidence="11">
    <location>
        <begin position="974"/>
        <end position="1008"/>
    </location>
</feature>
<dbReference type="GO" id="GO:1990180">
    <property type="term" value="P:mitochondrial tRNA 3'-end processing"/>
    <property type="evidence" value="ECO:0007669"/>
    <property type="project" value="TreeGrafter"/>
</dbReference>
<evidence type="ECO:0000256" key="6">
    <source>
        <dbReference type="ARBA" id="ARBA00022722"/>
    </source>
</evidence>
<comment type="similarity">
    <text evidence="3">Belongs to the RNase Z family.</text>
</comment>
<evidence type="ECO:0000256" key="2">
    <source>
        <dbReference type="ARBA" id="ARBA00001947"/>
    </source>
</evidence>
<dbReference type="InterPro" id="IPR027794">
    <property type="entry name" value="tRNase_Z_dom"/>
</dbReference>
<evidence type="ECO:0000313" key="14">
    <source>
        <dbReference type="EMBL" id="KAK0645844.1"/>
    </source>
</evidence>
<protein>
    <recommendedName>
        <fullName evidence="4">ribonuclease Z</fullName>
        <ecNumber evidence="4">3.1.26.11</ecNumber>
    </recommendedName>
</protein>
<keyword evidence="5" id="KW-0819">tRNA processing</keyword>
<dbReference type="PANTHER" id="PTHR12553">
    <property type="entry name" value="ZINC PHOSPHODIESTERASE ELAC PROTEIN 2"/>
    <property type="match status" value="1"/>
</dbReference>
<dbReference type="InterPro" id="IPR036866">
    <property type="entry name" value="RibonucZ/Hydroxyglut_hydro"/>
</dbReference>
<evidence type="ECO:0000256" key="7">
    <source>
        <dbReference type="ARBA" id="ARBA00022723"/>
    </source>
</evidence>
<comment type="caution">
    <text evidence="14">The sequence shown here is derived from an EMBL/GenBank/DDBJ whole genome shotgun (WGS) entry which is preliminary data.</text>
</comment>
<feature type="compositionally biased region" description="Basic and acidic residues" evidence="11">
    <location>
        <begin position="1017"/>
        <end position="1028"/>
    </location>
</feature>
<organism evidence="14 15">
    <name type="scientific">Cercophora newfieldiana</name>
    <dbReference type="NCBI Taxonomy" id="92897"/>
    <lineage>
        <taxon>Eukaryota</taxon>
        <taxon>Fungi</taxon>
        <taxon>Dikarya</taxon>
        <taxon>Ascomycota</taxon>
        <taxon>Pezizomycotina</taxon>
        <taxon>Sordariomycetes</taxon>
        <taxon>Sordariomycetidae</taxon>
        <taxon>Sordariales</taxon>
        <taxon>Lasiosphaeriaceae</taxon>
        <taxon>Cercophora</taxon>
    </lineage>
</organism>
<comment type="cofactor">
    <cofactor evidence="2">
        <name>Zn(2+)</name>
        <dbReference type="ChEBI" id="CHEBI:29105"/>
    </cofactor>
</comment>
<dbReference type="GO" id="GO:0046872">
    <property type="term" value="F:metal ion binding"/>
    <property type="evidence" value="ECO:0007669"/>
    <property type="project" value="UniProtKB-KW"/>
</dbReference>
<dbReference type="SUPFAM" id="SSF56281">
    <property type="entry name" value="Metallo-hydrolase/oxidoreductase"/>
    <property type="match status" value="1"/>
</dbReference>
<evidence type="ECO:0000256" key="3">
    <source>
        <dbReference type="ARBA" id="ARBA00007823"/>
    </source>
</evidence>
<keyword evidence="8" id="KW-0255">Endonuclease</keyword>
<evidence type="ECO:0000256" key="8">
    <source>
        <dbReference type="ARBA" id="ARBA00022759"/>
    </source>
</evidence>
<keyword evidence="10" id="KW-0862">Zinc</keyword>
<dbReference type="Pfam" id="PF12706">
    <property type="entry name" value="Lactamase_B_2"/>
    <property type="match status" value="1"/>
</dbReference>
<evidence type="ECO:0000256" key="10">
    <source>
        <dbReference type="ARBA" id="ARBA00022833"/>
    </source>
</evidence>
<evidence type="ECO:0000256" key="4">
    <source>
        <dbReference type="ARBA" id="ARBA00012477"/>
    </source>
</evidence>
<evidence type="ECO:0000259" key="13">
    <source>
        <dbReference type="Pfam" id="PF13691"/>
    </source>
</evidence>
<dbReference type="GO" id="GO:0005739">
    <property type="term" value="C:mitochondrion"/>
    <property type="evidence" value="ECO:0007669"/>
    <property type="project" value="TreeGrafter"/>
</dbReference>
<keyword evidence="9" id="KW-0378">Hydrolase</keyword>
<feature type="compositionally biased region" description="Basic residues" evidence="11">
    <location>
        <begin position="920"/>
        <end position="929"/>
    </location>
</feature>
<evidence type="ECO:0000256" key="11">
    <source>
        <dbReference type="SAM" id="MobiDB-lite"/>
    </source>
</evidence>
<feature type="domain" description="tRNase Z endonuclease" evidence="13">
    <location>
        <begin position="92"/>
        <end position="155"/>
    </location>
</feature>
<dbReference type="EC" id="3.1.26.11" evidence="4"/>
<evidence type="ECO:0000256" key="9">
    <source>
        <dbReference type="ARBA" id="ARBA00022801"/>
    </source>
</evidence>
<comment type="catalytic activity">
    <reaction evidence="1">
        <text>Endonucleolytic cleavage of RNA, removing extra 3' nucleotides from tRNA precursor, generating 3' termini of tRNAs. A 3'-hydroxy group is left at the tRNA terminus and a 5'-phosphoryl group is left at the trailer molecule.</text>
        <dbReference type="EC" id="3.1.26.11"/>
    </reaction>
</comment>
<gene>
    <name evidence="14" type="ORF">B0T16DRAFT_412046</name>
</gene>
<feature type="domain" description="Metallo-beta-lactamase" evidence="12">
    <location>
        <begin position="633"/>
        <end position="842"/>
    </location>
</feature>
<accession>A0AA40CQT8</accession>
<dbReference type="Proteomes" id="UP001174936">
    <property type="component" value="Unassembled WGS sequence"/>
</dbReference>
<dbReference type="InterPro" id="IPR047151">
    <property type="entry name" value="RNZ2-like"/>
</dbReference>
<feature type="region of interest" description="Disordered" evidence="11">
    <location>
        <begin position="915"/>
        <end position="1028"/>
    </location>
</feature>
<evidence type="ECO:0000256" key="1">
    <source>
        <dbReference type="ARBA" id="ARBA00000402"/>
    </source>
</evidence>
<dbReference type="Pfam" id="PF13691">
    <property type="entry name" value="Lactamase_B_4"/>
    <property type="match status" value="1"/>
</dbReference>
<keyword evidence="15" id="KW-1185">Reference proteome</keyword>
<sequence length="1028" mass="114922">MPKIHTLGLGLKVSLAEKLATTRSGAWSRFGDLRLPTTFFPGCVTYSVKKVTPHTLAADRSALFVVARKHEPLRKFNNGKPVVVDGMLNTVQVVCTPTADTPGAGLVVHFGTGDRYFFGNVSEGSQRIMNQRKVPMSRIESIFITGRIDTHSVGGVLGMILTVADVRSEYIKAMQAINTDRKEKGKTLLPVTSGPLRISGGKNLVHAIATARCFVFRKGMPMGTHEIVPTQASPTREDATPDWQDANLRVWQVPLTPEGWQPEEMTEQRALDKQIVDAVVGNMFGSNWSLDKLYETMLHEVQLPAKIFVRDSKGHLQKYEGPLPGGSEPCRNIPVLVRKPWPASNTAPLPDTTPAADSLCYIVKGHAQRGKFLPQKALELGVEKTSFKVLVEGKNVYGKNAVIVTPDMVMEPTVPGNGFAIVDIRYSNLIESFLARPEWSNTEIMEGIEAFYWILSDEVKGDQRIIDWIKGHPSQKHFVFGHGISPNYVAFESPTALIIKMHEIDPDRFPIPRFQNKTIGMPEALAPITQVAQPGETLKLKPKLVFDKESIIPVMDTRRPLDEVLADKEIMTLVEAARQRLADPAFIAQVEREEADMPSHNVEVVSLGTGSALPSKYRNVSANLIRVPGYGSYLLDCGENTLGQLRRLYGFEGADRIIEDLHAIYISHSHADHHLGTASVLARRAELAKANPLLHPVAFVGTRNMVGWLKEYQKVQDLGFPNHVTIEQPVIYQQKVANWRREPALYGEVSLPNFDVCTVDHCVDALAVVLTWPTGLKIAYSGDCRPSKEFAHIGHGAHLLIHESTFDSELVGEAIAKKHSTMAEALEVGKLMNARRILLTHFSQRYPKFPNVEATDQTVLFAFDLMSVKLHEFKKAELFLPALRQLFVDEHYGKEDDAPIEEELDVCVPAVVEEQQQQQGKKKKGKKGKSTAPEQPQQKKPAAPEEEKNTARVTMNTDDYENKYLRLGIQGENYEERREAERKRVQEREEREQREMKKRKSDEWDKATEVVANKKGMWGEKEGLEPAG</sequence>
<dbReference type="AlphaFoldDB" id="A0AA40CQT8"/>
<dbReference type="EMBL" id="JAULSV010000004">
    <property type="protein sequence ID" value="KAK0645844.1"/>
    <property type="molecule type" value="Genomic_DNA"/>
</dbReference>
<proteinExistence type="inferred from homology"/>
<name>A0AA40CQT8_9PEZI</name>